<keyword evidence="8" id="KW-1185">Reference proteome</keyword>
<comment type="similarity">
    <text evidence="2 5">Belongs to the MoaB/Mog family.</text>
</comment>
<sequence length="176" mass="18749">MPHHCPSGVFRPLNIAVLTVSDSRGLDEDGSGALLVERLLDAGHSLAARALVPDDIYRQRAVLSGWIADEAVEAVLITGGTGPTGRDRTPEALRPLLDKELEGFGELFRQLSYQEIGAAAAFSRALAGVANGTLLVALPGSTGACRTAWDGILAEQLDSRRGHCNFVALMPRLREH</sequence>
<evidence type="ECO:0000256" key="5">
    <source>
        <dbReference type="PIRNR" id="PIRNR006443"/>
    </source>
</evidence>
<dbReference type="Proteomes" id="UP000246569">
    <property type="component" value="Unassembled WGS sequence"/>
</dbReference>
<evidence type="ECO:0000313" key="8">
    <source>
        <dbReference type="Proteomes" id="UP000246569"/>
    </source>
</evidence>
<dbReference type="RefSeq" id="WP_110018834.1">
    <property type="nucleotide sequence ID" value="NZ_QGTJ01000006.1"/>
</dbReference>
<dbReference type="CDD" id="cd00886">
    <property type="entry name" value="MogA_MoaB"/>
    <property type="match status" value="1"/>
</dbReference>
<dbReference type="UniPathway" id="UPA00344"/>
<dbReference type="Pfam" id="PF00994">
    <property type="entry name" value="MoCF_biosynth"/>
    <property type="match status" value="1"/>
</dbReference>
<evidence type="ECO:0000259" key="6">
    <source>
        <dbReference type="SMART" id="SM00852"/>
    </source>
</evidence>
<evidence type="ECO:0000256" key="2">
    <source>
        <dbReference type="ARBA" id="ARBA00006112"/>
    </source>
</evidence>
<dbReference type="PANTHER" id="PTHR43232">
    <property type="entry name" value="MOLYBDENUM COFACTOR BIOSYNTHESIS PROTEIN B"/>
    <property type="match status" value="1"/>
</dbReference>
<dbReference type="NCBIfam" id="TIGR00177">
    <property type="entry name" value="molyb_syn"/>
    <property type="match status" value="1"/>
</dbReference>
<dbReference type="GO" id="GO:0005829">
    <property type="term" value="C:cytosol"/>
    <property type="evidence" value="ECO:0007669"/>
    <property type="project" value="TreeGrafter"/>
</dbReference>
<dbReference type="GO" id="GO:0006777">
    <property type="term" value="P:Mo-molybdopterin cofactor biosynthetic process"/>
    <property type="evidence" value="ECO:0007669"/>
    <property type="project" value="UniProtKB-UniRule"/>
</dbReference>
<comment type="caution">
    <text evidence="7">The sequence shown here is derived from an EMBL/GenBank/DDBJ whole genome shotgun (WGS) entry which is preliminary data.</text>
</comment>
<name>A0A317MTW6_9GAMM</name>
<dbReference type="PROSITE" id="PS01078">
    <property type="entry name" value="MOCF_BIOSYNTHESIS_1"/>
    <property type="match status" value="1"/>
</dbReference>
<evidence type="ECO:0000256" key="3">
    <source>
        <dbReference type="ARBA" id="ARBA00015262"/>
    </source>
</evidence>
<dbReference type="SMART" id="SM00852">
    <property type="entry name" value="MoCF_biosynth"/>
    <property type="match status" value="1"/>
</dbReference>
<comment type="function">
    <text evidence="5">May be involved in the biosynthesis of molybdopterin.</text>
</comment>
<dbReference type="Gene3D" id="3.40.980.10">
    <property type="entry name" value="MoaB/Mog-like domain"/>
    <property type="match status" value="1"/>
</dbReference>
<reference evidence="7 8" key="1">
    <citation type="submission" date="2018-05" db="EMBL/GenBank/DDBJ databases">
        <title>Genomic Encyclopedia of Type Strains, Phase IV (KMG-IV): sequencing the most valuable type-strain genomes for metagenomic binning, comparative biology and taxonomic classification.</title>
        <authorList>
            <person name="Goeker M."/>
        </authorList>
    </citation>
    <scope>NUCLEOTIDE SEQUENCE [LARGE SCALE GENOMIC DNA]</scope>
    <source>
        <strain evidence="7 8">DSM 23606</strain>
    </source>
</reference>
<evidence type="ECO:0000256" key="4">
    <source>
        <dbReference type="ARBA" id="ARBA00023150"/>
    </source>
</evidence>
<gene>
    <name evidence="7" type="ORF">C7443_106172</name>
</gene>
<keyword evidence="4 5" id="KW-0501">Molybdenum cofactor biosynthesis</keyword>
<dbReference type="EMBL" id="QGTJ01000006">
    <property type="protein sequence ID" value="PWV61158.1"/>
    <property type="molecule type" value="Genomic_DNA"/>
</dbReference>
<dbReference type="InterPro" id="IPR012245">
    <property type="entry name" value="MoaB"/>
</dbReference>
<dbReference type="OrthoDB" id="9784492at2"/>
<dbReference type="InterPro" id="IPR008284">
    <property type="entry name" value="MoCF_biosynth_CS"/>
</dbReference>
<proteinExistence type="inferred from homology"/>
<dbReference type="InterPro" id="IPR001453">
    <property type="entry name" value="MoaB/Mog_dom"/>
</dbReference>
<accession>A0A317MTW6</accession>
<evidence type="ECO:0000256" key="1">
    <source>
        <dbReference type="ARBA" id="ARBA00005046"/>
    </source>
</evidence>
<dbReference type="PIRSF" id="PIRSF006443">
    <property type="entry name" value="MoaB"/>
    <property type="match status" value="1"/>
</dbReference>
<dbReference type="AlphaFoldDB" id="A0A317MTW6"/>
<dbReference type="PANTHER" id="PTHR43232:SF2">
    <property type="entry name" value="MOLYBDENUM COFACTOR BIOSYNTHESIS PROTEIN B"/>
    <property type="match status" value="1"/>
</dbReference>
<evidence type="ECO:0000313" key="7">
    <source>
        <dbReference type="EMBL" id="PWV61158.1"/>
    </source>
</evidence>
<dbReference type="SUPFAM" id="SSF53218">
    <property type="entry name" value="Molybdenum cofactor biosynthesis proteins"/>
    <property type="match status" value="1"/>
</dbReference>
<dbReference type="InterPro" id="IPR036425">
    <property type="entry name" value="MoaB/Mog-like_dom_sf"/>
</dbReference>
<feature type="domain" description="MoaB/Mog" evidence="6">
    <location>
        <begin position="16"/>
        <end position="160"/>
    </location>
</feature>
<organism evidence="7 8">
    <name type="scientific">Plasticicumulans acidivorans</name>
    <dbReference type="NCBI Taxonomy" id="886464"/>
    <lineage>
        <taxon>Bacteria</taxon>
        <taxon>Pseudomonadati</taxon>
        <taxon>Pseudomonadota</taxon>
        <taxon>Gammaproteobacteria</taxon>
        <taxon>Candidatus Competibacteraceae</taxon>
        <taxon>Plasticicumulans</taxon>
    </lineage>
</organism>
<comment type="pathway">
    <text evidence="1 5">Cofactor biosynthesis; molybdopterin biosynthesis.</text>
</comment>
<dbReference type="InterPro" id="IPR013484">
    <property type="entry name" value="MoaB_proteobac"/>
</dbReference>
<dbReference type="NCBIfam" id="TIGR02667">
    <property type="entry name" value="moaB_proteo"/>
    <property type="match status" value="1"/>
</dbReference>
<protein>
    <recommendedName>
        <fullName evidence="3 5">Molybdenum cofactor biosynthesis protein B</fullName>
    </recommendedName>
</protein>